<dbReference type="SUPFAM" id="SSF52317">
    <property type="entry name" value="Class I glutamine amidotransferase-like"/>
    <property type="match status" value="1"/>
</dbReference>
<dbReference type="GO" id="GO:0003700">
    <property type="term" value="F:DNA-binding transcription factor activity"/>
    <property type="evidence" value="ECO:0007669"/>
    <property type="project" value="InterPro"/>
</dbReference>
<accession>A0A7J5BQL7</accession>
<dbReference type="Pfam" id="PF01965">
    <property type="entry name" value="DJ-1_PfpI"/>
    <property type="match status" value="1"/>
</dbReference>
<evidence type="ECO:0000259" key="3">
    <source>
        <dbReference type="PROSITE" id="PS01124"/>
    </source>
</evidence>
<dbReference type="GO" id="GO:0043565">
    <property type="term" value="F:sequence-specific DNA binding"/>
    <property type="evidence" value="ECO:0007669"/>
    <property type="project" value="InterPro"/>
</dbReference>
<sequence length="333" mass="35738">MLIAILVLDGMRAFDVTATLEVFADDRRDRGVPRDEVVAVSPEPAPRLEHGLRIDVAPLGAAHGADLVIVPGFVDPLAALGPDRDASVAAALEALVHLHDAGARLASLCTGVFLLARTGLLDGRTATTHWRSLAHLRERHPAVRVDPDVLYTHDPERRVWTSAGVTAGIDACLAILADVHGASAAAAVARSLVLPGVRSGGQAQFVPPRYRPDELGGAEFEHLRAMVRGRLQESWPLEALARVAGLSPRTLQRRFRAETGLTPGRWLIRERVVEAQELLERTALPVELVAARVGFSSADLLRKHFTATGAGSPSAYRRRFARAATSSPPDRSG</sequence>
<reference evidence="4 5" key="1">
    <citation type="submission" date="2019-09" db="EMBL/GenBank/DDBJ databases">
        <title>Phylogeny of genus Pseudoclavibacter and closely related genus.</title>
        <authorList>
            <person name="Li Y."/>
        </authorList>
    </citation>
    <scope>NUCLEOTIDE SEQUENCE [LARGE SCALE GENOMIC DNA]</scope>
    <source>
        <strain evidence="4 5">DSM 23821</strain>
    </source>
</reference>
<dbReference type="OrthoDB" id="3194870at2"/>
<dbReference type="InterPro" id="IPR018060">
    <property type="entry name" value="HTH_AraC"/>
</dbReference>
<evidence type="ECO:0000256" key="2">
    <source>
        <dbReference type="ARBA" id="ARBA00023163"/>
    </source>
</evidence>
<evidence type="ECO:0000256" key="1">
    <source>
        <dbReference type="ARBA" id="ARBA00023015"/>
    </source>
</evidence>
<organism evidence="4 5">
    <name type="scientific">Pseudoclavibacter chungangensis</name>
    <dbReference type="NCBI Taxonomy" id="587635"/>
    <lineage>
        <taxon>Bacteria</taxon>
        <taxon>Bacillati</taxon>
        <taxon>Actinomycetota</taxon>
        <taxon>Actinomycetes</taxon>
        <taxon>Micrococcales</taxon>
        <taxon>Microbacteriaceae</taxon>
        <taxon>Pseudoclavibacter</taxon>
    </lineage>
</organism>
<protein>
    <submittedName>
        <fullName evidence="4">Helix-turn-helix domain-containing protein</fullName>
    </submittedName>
</protein>
<dbReference type="PROSITE" id="PS01124">
    <property type="entry name" value="HTH_ARAC_FAMILY_2"/>
    <property type="match status" value="1"/>
</dbReference>
<dbReference type="InterPro" id="IPR002818">
    <property type="entry name" value="DJ-1/PfpI"/>
</dbReference>
<keyword evidence="5" id="KW-1185">Reference proteome</keyword>
<dbReference type="EMBL" id="WBJZ01000012">
    <property type="protein sequence ID" value="KAB1656314.1"/>
    <property type="molecule type" value="Genomic_DNA"/>
</dbReference>
<evidence type="ECO:0000313" key="5">
    <source>
        <dbReference type="Proteomes" id="UP000467240"/>
    </source>
</evidence>
<evidence type="ECO:0000313" key="4">
    <source>
        <dbReference type="EMBL" id="KAB1656314.1"/>
    </source>
</evidence>
<dbReference type="InterPro" id="IPR052158">
    <property type="entry name" value="INH-QAR"/>
</dbReference>
<dbReference type="RefSeq" id="WP_158040840.1">
    <property type="nucleotide sequence ID" value="NZ_JACCFV010000001.1"/>
</dbReference>
<dbReference type="AlphaFoldDB" id="A0A7J5BQL7"/>
<dbReference type="Proteomes" id="UP000467240">
    <property type="component" value="Unassembled WGS sequence"/>
</dbReference>
<gene>
    <name evidence="4" type="ORF">F8O01_10620</name>
</gene>
<dbReference type="PANTHER" id="PTHR43130">
    <property type="entry name" value="ARAC-FAMILY TRANSCRIPTIONAL REGULATOR"/>
    <property type="match status" value="1"/>
</dbReference>
<dbReference type="Gene3D" id="1.10.10.60">
    <property type="entry name" value="Homeodomain-like"/>
    <property type="match status" value="1"/>
</dbReference>
<dbReference type="PANTHER" id="PTHR43130:SF3">
    <property type="entry name" value="HTH-TYPE TRANSCRIPTIONAL REGULATOR RV1931C"/>
    <property type="match status" value="1"/>
</dbReference>
<proteinExistence type="predicted"/>
<feature type="domain" description="HTH araC/xylS-type" evidence="3">
    <location>
        <begin position="221"/>
        <end position="319"/>
    </location>
</feature>
<keyword evidence="1" id="KW-0805">Transcription regulation</keyword>
<keyword evidence="2" id="KW-0804">Transcription</keyword>
<dbReference type="InterPro" id="IPR009057">
    <property type="entry name" value="Homeodomain-like_sf"/>
</dbReference>
<dbReference type="SMART" id="SM00342">
    <property type="entry name" value="HTH_ARAC"/>
    <property type="match status" value="1"/>
</dbReference>
<dbReference type="Gene3D" id="3.40.50.880">
    <property type="match status" value="1"/>
</dbReference>
<dbReference type="SUPFAM" id="SSF46689">
    <property type="entry name" value="Homeodomain-like"/>
    <property type="match status" value="2"/>
</dbReference>
<dbReference type="Pfam" id="PF12833">
    <property type="entry name" value="HTH_18"/>
    <property type="match status" value="1"/>
</dbReference>
<dbReference type="CDD" id="cd03137">
    <property type="entry name" value="GATase1_AraC_1"/>
    <property type="match status" value="1"/>
</dbReference>
<comment type="caution">
    <text evidence="4">The sequence shown here is derived from an EMBL/GenBank/DDBJ whole genome shotgun (WGS) entry which is preliminary data.</text>
</comment>
<name>A0A7J5BQL7_9MICO</name>
<dbReference type="InterPro" id="IPR029062">
    <property type="entry name" value="Class_I_gatase-like"/>
</dbReference>